<reference evidence="2" key="1">
    <citation type="journal article" date="2021" name="G3 (Bethesda)">
        <title>Chromosome assembled and annotated genome sequence of Aspergillus flavus NRRL 3357.</title>
        <authorList>
            <person name="Skerker J.M."/>
            <person name="Pianalto K.M."/>
            <person name="Mondo S.J."/>
            <person name="Yang K."/>
            <person name="Arkin A.P."/>
            <person name="Keller N.P."/>
            <person name="Grigoriev I.V."/>
            <person name="Louise Glass N.L."/>
        </authorList>
    </citation>
    <scope>NUCLEOTIDE SEQUENCE [LARGE SCALE GENOMIC DNA]</scope>
    <source>
        <strain evidence="2">ATCC 200026 / FGSC A1120 / IAM 13836 / NRRL 3357 / JCM 12722 / SRRC 167</strain>
    </source>
</reference>
<dbReference type="EMBL" id="CP044617">
    <property type="protein sequence ID" value="QRD91972.1"/>
    <property type="molecule type" value="Genomic_DNA"/>
</dbReference>
<organism evidence="1 2">
    <name type="scientific">Aspergillus flavus (strain ATCC 200026 / FGSC A1120 / IAM 13836 / NRRL 3357 / JCM 12722 / SRRC 167)</name>
    <dbReference type="NCBI Taxonomy" id="332952"/>
    <lineage>
        <taxon>Eukaryota</taxon>
        <taxon>Fungi</taxon>
        <taxon>Dikarya</taxon>
        <taxon>Ascomycota</taxon>
        <taxon>Pezizomycotina</taxon>
        <taxon>Eurotiomycetes</taxon>
        <taxon>Eurotiomycetidae</taxon>
        <taxon>Eurotiales</taxon>
        <taxon>Aspergillaceae</taxon>
        <taxon>Aspergillus</taxon>
        <taxon>Aspergillus subgen. Circumdati</taxon>
    </lineage>
</organism>
<dbReference type="AlphaFoldDB" id="A0A7U2MY30"/>
<name>A0A7U2MY30_ASPFN</name>
<proteinExistence type="predicted"/>
<gene>
    <name evidence="1" type="ORF">F9C07_2103879</name>
</gene>
<evidence type="ECO:0000313" key="2">
    <source>
        <dbReference type="Proteomes" id="UP000596276"/>
    </source>
</evidence>
<evidence type="ECO:0000313" key="1">
    <source>
        <dbReference type="EMBL" id="QRD91972.1"/>
    </source>
</evidence>
<protein>
    <submittedName>
        <fullName evidence="1">Uncharacterized protein</fullName>
    </submittedName>
</protein>
<dbReference type="VEuPathDB" id="FungiDB:F9C07_2103879"/>
<accession>A0A7U2MY30</accession>
<dbReference type="Proteomes" id="UP000596276">
    <property type="component" value="Chromosome 7"/>
</dbReference>
<sequence length="130" mass="14731">MASFTVSLSATELYAVPTGSSLHTPGYQAKPSIIKTFIHSECPMPSLLSPKKTWFCTQRFPQGTMKTYISQAKPVPTKNKKLIAYTEVHLTLFAYPVYSHPDKLIRMDNREEEEATSTVFTIYCWCLNCV</sequence>
<keyword evidence="2" id="KW-1185">Reference proteome</keyword>